<feature type="region of interest" description="Disordered" evidence="2">
    <location>
        <begin position="910"/>
        <end position="938"/>
    </location>
</feature>
<dbReference type="EMBL" id="CP111015">
    <property type="protein sequence ID" value="WAR02658.1"/>
    <property type="molecule type" value="Genomic_DNA"/>
</dbReference>
<protein>
    <recommendedName>
        <fullName evidence="3">VWFC domain-containing protein</fullName>
    </recommendedName>
</protein>
<keyword evidence="1" id="KW-0732">Signal</keyword>
<evidence type="ECO:0000313" key="5">
    <source>
        <dbReference type="Proteomes" id="UP001164746"/>
    </source>
</evidence>
<feature type="domain" description="VWFC" evidence="3">
    <location>
        <begin position="521"/>
        <end position="587"/>
    </location>
</feature>
<dbReference type="InterPro" id="IPR001007">
    <property type="entry name" value="VWF_dom"/>
</dbReference>
<dbReference type="SUPFAM" id="SSF57603">
    <property type="entry name" value="FnI-like domain"/>
    <property type="match status" value="1"/>
</dbReference>
<evidence type="ECO:0000313" key="4">
    <source>
        <dbReference type="EMBL" id="WAR02658.1"/>
    </source>
</evidence>
<feature type="domain" description="VWFC" evidence="3">
    <location>
        <begin position="980"/>
        <end position="1043"/>
    </location>
</feature>
<feature type="compositionally biased region" description="Low complexity" evidence="2">
    <location>
        <begin position="916"/>
        <end position="933"/>
    </location>
</feature>
<accession>A0ABY7DY56</accession>
<keyword evidence="5" id="KW-1185">Reference proteome</keyword>
<dbReference type="PROSITE" id="PS01208">
    <property type="entry name" value="VWFC_1"/>
    <property type="match status" value="1"/>
</dbReference>
<reference evidence="4" key="1">
    <citation type="submission" date="2022-11" db="EMBL/GenBank/DDBJ databases">
        <title>Centuries of genome instability and evolution in soft-shell clam transmissible cancer (bioRxiv).</title>
        <authorList>
            <person name="Hart S.F.M."/>
            <person name="Yonemitsu M.A."/>
            <person name="Giersch R.M."/>
            <person name="Beal B.F."/>
            <person name="Arriagada G."/>
            <person name="Davis B.W."/>
            <person name="Ostrander E.A."/>
            <person name="Goff S.P."/>
            <person name="Metzger M.J."/>
        </authorList>
    </citation>
    <scope>NUCLEOTIDE SEQUENCE</scope>
    <source>
        <strain evidence="4">MELC-2E11</strain>
        <tissue evidence="4">Siphon/mantle</tissue>
    </source>
</reference>
<proteinExistence type="predicted"/>
<gene>
    <name evidence="4" type="ORF">MAR_009216</name>
</gene>
<dbReference type="PROSITE" id="PS50184">
    <property type="entry name" value="VWFC_2"/>
    <property type="match status" value="2"/>
</dbReference>
<dbReference type="Proteomes" id="UP001164746">
    <property type="component" value="Chromosome 4"/>
</dbReference>
<evidence type="ECO:0000256" key="1">
    <source>
        <dbReference type="ARBA" id="ARBA00022729"/>
    </source>
</evidence>
<dbReference type="InterPro" id="IPR050941">
    <property type="entry name" value="CCN"/>
</dbReference>
<evidence type="ECO:0000259" key="3">
    <source>
        <dbReference type="PROSITE" id="PS50184"/>
    </source>
</evidence>
<evidence type="ECO:0000256" key="2">
    <source>
        <dbReference type="SAM" id="MobiDB-lite"/>
    </source>
</evidence>
<organism evidence="4 5">
    <name type="scientific">Mya arenaria</name>
    <name type="common">Soft-shell clam</name>
    <dbReference type="NCBI Taxonomy" id="6604"/>
    <lineage>
        <taxon>Eukaryota</taxon>
        <taxon>Metazoa</taxon>
        <taxon>Spiralia</taxon>
        <taxon>Lophotrochozoa</taxon>
        <taxon>Mollusca</taxon>
        <taxon>Bivalvia</taxon>
        <taxon>Autobranchia</taxon>
        <taxon>Heteroconchia</taxon>
        <taxon>Euheterodonta</taxon>
        <taxon>Imparidentia</taxon>
        <taxon>Neoheterodontei</taxon>
        <taxon>Myida</taxon>
        <taxon>Myoidea</taxon>
        <taxon>Myidae</taxon>
        <taxon>Mya</taxon>
    </lineage>
</organism>
<name>A0ABY7DY56_MYAAR</name>
<sequence length="1057" mass="118163">MSVDEDKSLHLYQIERVGVVNGTVRNGCYYNGQFRHGNWTDGCDFKCKCENPETGHYVCHVRCPTYKNLPKGCTLKLPIGEECCQELDCSSTTTLVNTKGPNLQSDDFDTNASTPMEGLNTVMDLPIYTPESEYGCLYKGKYYTGQWNDSCDHTCVCEEPFSGRYTCHERCPAINEIPAICTVKAPIEDECCARIECNDTEIKSLSFTHSTIGTDLGEFSSQSFISRSNFTDSHSQGDKYPTSTLPTIDKVGEYKGVNINTVAFSKESNLQIPEISAVIPLKERDRLLALIFSKYGPVSLFTAKGVHDGTVRSDSISLDSLSPTGDELNDSAKAAAMQVHRDILQNMIAVDTIAKPIESETIAKPIEGDTIAKPIERDTISKPMESDTVAKSMESDTIAKPIESETIAKPIESETIAKPIEGDTISKPIERDTIAKPIERDTIAKPIERVTIAKPIESETIAKPIESETIAQPIEGDTIAKPIERDTIAKPIERDTIAKPIESETIAKPIEKPIGSVASKRLCQFNGYKYAEGEQWYDGCKRTCVCKNPVDNMYICEERCQQYRKLPPGCLFGKGPVDDCCTVPDCRHGNVFINRKTRNIAQLFSRFRQNGSSLKLTKELFNDRVRNQPQKKAGIIPLRENFFEGFKTRDDANKNKAKQTNSLKLSLQQVATESAKYAGSHLTNDKHKSQVFKTRLKSEITEMVDRSSTLDNTHVTTVNTTLRTIVPESSPSVVTKDYDVSRRSNTTVLSNGLCEFKTKFYAEGESWNDGCQTGCRCLPGGIPSCKSNCYHYRVIPRGCFLAAPNGCCDILICPNSHRFGRQAVGRTPLQQVAQPDQLNTWRQQFLQRTNSALRSQHVTGQRPFYRNGSNQKYRTNYRIESGHTLRSIYSPPRSFYLPFVKTSLNRHSRNIPSVHSTNTSSSNLTGNNSSGNTARSSQGNYVAAEKHYTPFRYVSSNLRPMTINFARWNRNSNIGNILGCVVGSKLYRQGETWNEKCKQKCTCDNEAEHHVTCRKLCPEWKLPAVCTLQQPSEGKCCPYPKCPQGFQLQQPLGYIPE</sequence>
<dbReference type="PANTHER" id="PTHR11348">
    <property type="entry name" value="CONNECTIVE TISSUE GROWTH FACTOR-RELATED"/>
    <property type="match status" value="1"/>
</dbReference>
<dbReference type="SMART" id="SM00214">
    <property type="entry name" value="VWC"/>
    <property type="match status" value="5"/>
</dbReference>